<dbReference type="Proteomes" id="UP001369086">
    <property type="component" value="Unassembled WGS sequence"/>
</dbReference>
<dbReference type="SMART" id="SM00408">
    <property type="entry name" value="IGc2"/>
    <property type="match status" value="1"/>
</dbReference>
<dbReference type="PANTHER" id="PTHR44427:SF5">
    <property type="entry name" value="V-SET AND IMMUNOGLOBULIN DOMAIN-CONTAINING PROTEIN 10-LIKE"/>
    <property type="match status" value="1"/>
</dbReference>
<keyword evidence="8" id="KW-1185">Reference proteome</keyword>
<dbReference type="InterPro" id="IPR007110">
    <property type="entry name" value="Ig-like_dom"/>
</dbReference>
<protein>
    <submittedName>
        <fullName evidence="7">Junctional adhesion molecule C-like</fullName>
    </submittedName>
</protein>
<keyword evidence="1 5" id="KW-0732">Signal</keyword>
<sequence length="374" mass="41239">MALLGWGCIVCILAAAGTIAEAVQVMVGSPVVHGILRRSVLLSISLDSTPLKSMQWSVKKEDSQKLRILKAENKTQPEIISTFLHRVELLKNGSILLRNLNFSDQGVYIVTVTDWDGREETGTITLTVSAPLSKPLITVSVRNTSQSMLLTLSCEVTEGTQPSYWWLKDGKPLPQDGRHFVSEPNSSLEVRNVTERDCVTYTCVSRNRLGSREAQRDITANDTTACLPAWALTQAQALSIAAAALCVAGLCVILYCTKKHYQEIWQWIRGVQEERGLEEINRRGIGIRRDYQLDTLEENLYNEEADAQDGVVVSVGAVLPYIYMDFLPAGICRGGTAEERVYSTIEDTAAQAEGSHTHTEQSHSNSGSCSSRTF</sequence>
<dbReference type="InterPro" id="IPR050831">
    <property type="entry name" value="CEA_cell_adhesion"/>
</dbReference>
<dbReference type="SMART" id="SM00409">
    <property type="entry name" value="IG"/>
    <property type="match status" value="2"/>
</dbReference>
<feature type="signal peptide" evidence="5">
    <location>
        <begin position="1"/>
        <end position="22"/>
    </location>
</feature>
<evidence type="ECO:0000256" key="3">
    <source>
        <dbReference type="ARBA" id="ARBA00038222"/>
    </source>
</evidence>
<evidence type="ECO:0000256" key="5">
    <source>
        <dbReference type="SAM" id="SignalP"/>
    </source>
</evidence>
<comment type="caution">
    <text evidence="7">The sequence shown here is derived from an EMBL/GenBank/DDBJ whole genome shotgun (WGS) entry which is preliminary data.</text>
</comment>
<dbReference type="PROSITE" id="PS50835">
    <property type="entry name" value="IG_LIKE"/>
    <property type="match status" value="1"/>
</dbReference>
<dbReference type="InterPro" id="IPR003598">
    <property type="entry name" value="Ig_sub2"/>
</dbReference>
<dbReference type="Pfam" id="PF13927">
    <property type="entry name" value="Ig_3"/>
    <property type="match status" value="1"/>
</dbReference>
<evidence type="ECO:0000313" key="8">
    <source>
        <dbReference type="Proteomes" id="UP001369086"/>
    </source>
</evidence>
<name>A0ABR0Y9B8_HUSHU</name>
<dbReference type="InterPro" id="IPR036179">
    <property type="entry name" value="Ig-like_dom_sf"/>
</dbReference>
<dbReference type="Gene3D" id="2.60.40.10">
    <property type="entry name" value="Immunoglobulins"/>
    <property type="match status" value="2"/>
</dbReference>
<evidence type="ECO:0000256" key="1">
    <source>
        <dbReference type="ARBA" id="ARBA00022729"/>
    </source>
</evidence>
<dbReference type="EMBL" id="JAHFZB010000040">
    <property type="protein sequence ID" value="KAK6469232.1"/>
    <property type="molecule type" value="Genomic_DNA"/>
</dbReference>
<feature type="region of interest" description="Disordered" evidence="4">
    <location>
        <begin position="349"/>
        <end position="374"/>
    </location>
</feature>
<dbReference type="CDD" id="cd00096">
    <property type="entry name" value="Ig"/>
    <property type="match status" value="1"/>
</dbReference>
<dbReference type="SUPFAM" id="SSF48726">
    <property type="entry name" value="Immunoglobulin"/>
    <property type="match status" value="2"/>
</dbReference>
<reference evidence="7 8" key="1">
    <citation type="submission" date="2021-05" db="EMBL/GenBank/DDBJ databases">
        <authorList>
            <person name="Zahm M."/>
            <person name="Klopp C."/>
            <person name="Cabau C."/>
            <person name="Kuhl H."/>
            <person name="Suciu R."/>
            <person name="Ciorpac M."/>
            <person name="Holostenco D."/>
            <person name="Gessner J."/>
            <person name="Wuertz S."/>
            <person name="Hohne C."/>
            <person name="Stock M."/>
            <person name="Gislard M."/>
            <person name="Lluch J."/>
            <person name="Milhes M."/>
            <person name="Lampietro C."/>
            <person name="Lopez Roques C."/>
            <person name="Donnadieu C."/>
            <person name="Du K."/>
            <person name="Schartl M."/>
            <person name="Guiguen Y."/>
        </authorList>
    </citation>
    <scope>NUCLEOTIDE SEQUENCE [LARGE SCALE GENOMIC DNA]</scope>
    <source>
        <strain evidence="7">Hh-F2</strain>
        <tissue evidence="7">Blood</tissue>
    </source>
</reference>
<evidence type="ECO:0000259" key="6">
    <source>
        <dbReference type="PROSITE" id="PS50835"/>
    </source>
</evidence>
<proteinExistence type="inferred from homology"/>
<comment type="similarity">
    <text evidence="3">Belongs to the immunoglobulin superfamily. CEA family.</text>
</comment>
<feature type="domain" description="Ig-like" evidence="6">
    <location>
        <begin position="135"/>
        <end position="219"/>
    </location>
</feature>
<dbReference type="InterPro" id="IPR003599">
    <property type="entry name" value="Ig_sub"/>
</dbReference>
<dbReference type="Pfam" id="PF07686">
    <property type="entry name" value="V-set"/>
    <property type="match status" value="1"/>
</dbReference>
<keyword evidence="2" id="KW-0325">Glycoprotein</keyword>
<evidence type="ECO:0000256" key="4">
    <source>
        <dbReference type="SAM" id="MobiDB-lite"/>
    </source>
</evidence>
<feature type="chain" id="PRO_5045515202" evidence="5">
    <location>
        <begin position="23"/>
        <end position="374"/>
    </location>
</feature>
<accession>A0ABR0Y9B8</accession>
<gene>
    <name evidence="7" type="ORF">HHUSO_G32663</name>
</gene>
<organism evidence="7 8">
    <name type="scientific">Huso huso</name>
    <name type="common">Beluga</name>
    <name type="synonym">Acipenser huso</name>
    <dbReference type="NCBI Taxonomy" id="61971"/>
    <lineage>
        <taxon>Eukaryota</taxon>
        <taxon>Metazoa</taxon>
        <taxon>Chordata</taxon>
        <taxon>Craniata</taxon>
        <taxon>Vertebrata</taxon>
        <taxon>Euteleostomi</taxon>
        <taxon>Actinopterygii</taxon>
        <taxon>Chondrostei</taxon>
        <taxon>Acipenseriformes</taxon>
        <taxon>Acipenseridae</taxon>
        <taxon>Huso</taxon>
    </lineage>
</organism>
<dbReference type="InterPro" id="IPR013783">
    <property type="entry name" value="Ig-like_fold"/>
</dbReference>
<evidence type="ECO:0000256" key="2">
    <source>
        <dbReference type="ARBA" id="ARBA00023180"/>
    </source>
</evidence>
<dbReference type="InterPro" id="IPR013106">
    <property type="entry name" value="Ig_V-set"/>
</dbReference>
<feature type="compositionally biased region" description="Polar residues" evidence="4">
    <location>
        <begin position="362"/>
        <end position="374"/>
    </location>
</feature>
<dbReference type="PANTHER" id="PTHR44427">
    <property type="entry name" value="CARCINOEMBRYONIC ANTIGEN-RELATED CELL ADHESION MOLECULE 19"/>
    <property type="match status" value="1"/>
</dbReference>
<evidence type="ECO:0000313" key="7">
    <source>
        <dbReference type="EMBL" id="KAK6469232.1"/>
    </source>
</evidence>